<dbReference type="RefSeq" id="WP_153213906.1">
    <property type="nucleotide sequence ID" value="NZ_WIBF01000001.1"/>
</dbReference>
<dbReference type="InterPro" id="IPR020846">
    <property type="entry name" value="MFS_dom"/>
</dbReference>
<comment type="subcellular location">
    <subcellularLocation>
        <location evidence="1">Cell membrane</location>
        <topology evidence="1">Multi-pass membrane protein</topology>
    </subcellularLocation>
</comment>
<evidence type="ECO:0000313" key="9">
    <source>
        <dbReference type="Proteomes" id="UP000444174"/>
    </source>
</evidence>
<keyword evidence="4 6" id="KW-1133">Transmembrane helix</keyword>
<accession>A0A843YBY7</accession>
<evidence type="ECO:0000256" key="1">
    <source>
        <dbReference type="ARBA" id="ARBA00004651"/>
    </source>
</evidence>
<dbReference type="EMBL" id="WIBF01000001">
    <property type="protein sequence ID" value="MQQ06984.1"/>
    <property type="molecule type" value="Genomic_DNA"/>
</dbReference>
<feature type="transmembrane region" description="Helical" evidence="6">
    <location>
        <begin position="137"/>
        <end position="159"/>
    </location>
</feature>
<dbReference type="SUPFAM" id="SSF103473">
    <property type="entry name" value="MFS general substrate transporter"/>
    <property type="match status" value="1"/>
</dbReference>
<dbReference type="AlphaFoldDB" id="A0A843YBY7"/>
<dbReference type="InterPro" id="IPR050189">
    <property type="entry name" value="MFS_Efflux_Transporters"/>
</dbReference>
<dbReference type="Gene3D" id="1.20.1250.20">
    <property type="entry name" value="MFS general substrate transporter like domains"/>
    <property type="match status" value="1"/>
</dbReference>
<feature type="transmembrane region" description="Helical" evidence="6">
    <location>
        <begin position="49"/>
        <end position="71"/>
    </location>
</feature>
<evidence type="ECO:0000313" key="8">
    <source>
        <dbReference type="EMBL" id="MQQ06984.1"/>
    </source>
</evidence>
<feature type="transmembrane region" description="Helical" evidence="6">
    <location>
        <begin position="165"/>
        <end position="186"/>
    </location>
</feature>
<evidence type="ECO:0000256" key="3">
    <source>
        <dbReference type="ARBA" id="ARBA00022692"/>
    </source>
</evidence>
<dbReference type="Pfam" id="PF07690">
    <property type="entry name" value="MFS_1"/>
    <property type="match status" value="1"/>
</dbReference>
<feature type="transmembrane region" description="Helical" evidence="6">
    <location>
        <begin position="351"/>
        <end position="378"/>
    </location>
</feature>
<dbReference type="PANTHER" id="PTHR43124">
    <property type="entry name" value="PURINE EFFLUX PUMP PBUE"/>
    <property type="match status" value="1"/>
</dbReference>
<dbReference type="InterPro" id="IPR036259">
    <property type="entry name" value="MFS_trans_sf"/>
</dbReference>
<dbReference type="Proteomes" id="UP000444174">
    <property type="component" value="Unassembled WGS sequence"/>
</dbReference>
<dbReference type="GO" id="GO:0005886">
    <property type="term" value="C:plasma membrane"/>
    <property type="evidence" value="ECO:0007669"/>
    <property type="project" value="UniProtKB-SubCell"/>
</dbReference>
<feature type="transmembrane region" description="Helical" evidence="6">
    <location>
        <begin position="78"/>
        <end position="104"/>
    </location>
</feature>
<organism evidence="8 9">
    <name type="scientific">Tritonibacter litoralis</name>
    <dbReference type="NCBI Taxonomy" id="2662264"/>
    <lineage>
        <taxon>Bacteria</taxon>
        <taxon>Pseudomonadati</taxon>
        <taxon>Pseudomonadota</taxon>
        <taxon>Alphaproteobacteria</taxon>
        <taxon>Rhodobacterales</taxon>
        <taxon>Paracoccaceae</taxon>
        <taxon>Tritonibacter</taxon>
    </lineage>
</organism>
<keyword evidence="9" id="KW-1185">Reference proteome</keyword>
<feature type="transmembrane region" description="Helical" evidence="6">
    <location>
        <begin position="281"/>
        <end position="312"/>
    </location>
</feature>
<evidence type="ECO:0000256" key="5">
    <source>
        <dbReference type="ARBA" id="ARBA00023136"/>
    </source>
</evidence>
<gene>
    <name evidence="8" type="ORF">GFB49_00800</name>
</gene>
<reference evidence="8 9" key="1">
    <citation type="submission" date="2019-10" db="EMBL/GenBank/DDBJ databases">
        <title>Epibacterium sp. nov., isolated from seawater.</title>
        <authorList>
            <person name="Zhang X."/>
            <person name="Li N."/>
        </authorList>
    </citation>
    <scope>NUCLEOTIDE SEQUENCE [LARGE SCALE GENOMIC DNA]</scope>
    <source>
        <strain evidence="8 9">SM1979</strain>
    </source>
</reference>
<dbReference type="PROSITE" id="PS50850">
    <property type="entry name" value="MFS"/>
    <property type="match status" value="1"/>
</dbReference>
<keyword evidence="3 6" id="KW-0812">Transmembrane</keyword>
<evidence type="ECO:0000259" key="7">
    <source>
        <dbReference type="PROSITE" id="PS50850"/>
    </source>
</evidence>
<feature type="transmembrane region" description="Helical" evidence="6">
    <location>
        <begin position="247"/>
        <end position="269"/>
    </location>
</feature>
<feature type="transmembrane region" description="Helical" evidence="6">
    <location>
        <begin position="223"/>
        <end position="241"/>
    </location>
</feature>
<keyword evidence="2" id="KW-1003">Cell membrane</keyword>
<sequence>MTAASAKTPWVEILLIWAAGLGAAAQYGKVSVVFDPLSTLYPAAGASVSLAVSVVGLCGILLGTVAGLLAARLGYRRVLILCLWVGAITGVMQGLHLPFWAFLISRAVEGASHLGIVVAGPTLIAALAGAQHRNLAMTLWGTFFGVSFALTALAAGFIVARFGVFSFFVAHGAVMAMLALSLSAFLRRSAAPTPQPLPSVAGWIALHREIYSSPWKIGPAAGWLFYASGFVALLTLLPRYIDPEWRPAVTAALPLVSIASSMTIGVALARRLPAVGVVQLGFGLSALCAIGLGLSGGGAGFALALGAALGLIQGASFAAVPQLNPEDGAQAQANGAMAQAGNLGNFLGTPVLVLAIGLGGFGAMIATLIALYLGGFLVHHALSRARRAAQA</sequence>
<proteinExistence type="predicted"/>
<keyword evidence="5 6" id="KW-0472">Membrane</keyword>
<evidence type="ECO:0000256" key="2">
    <source>
        <dbReference type="ARBA" id="ARBA00022475"/>
    </source>
</evidence>
<dbReference type="PANTHER" id="PTHR43124:SF3">
    <property type="entry name" value="CHLORAMPHENICOL EFFLUX PUMP RV0191"/>
    <property type="match status" value="1"/>
</dbReference>
<dbReference type="GO" id="GO:0022857">
    <property type="term" value="F:transmembrane transporter activity"/>
    <property type="evidence" value="ECO:0007669"/>
    <property type="project" value="InterPro"/>
</dbReference>
<comment type="caution">
    <text evidence="8">The sequence shown here is derived from an EMBL/GenBank/DDBJ whole genome shotgun (WGS) entry which is preliminary data.</text>
</comment>
<evidence type="ECO:0000256" key="4">
    <source>
        <dbReference type="ARBA" id="ARBA00022989"/>
    </source>
</evidence>
<dbReference type="InterPro" id="IPR011701">
    <property type="entry name" value="MFS"/>
</dbReference>
<feature type="transmembrane region" description="Helical" evidence="6">
    <location>
        <begin position="110"/>
        <end position="130"/>
    </location>
</feature>
<evidence type="ECO:0000256" key="6">
    <source>
        <dbReference type="SAM" id="Phobius"/>
    </source>
</evidence>
<protein>
    <submittedName>
        <fullName evidence="8">MFS transporter</fullName>
    </submittedName>
</protein>
<feature type="domain" description="Major facilitator superfamily (MFS) profile" evidence="7">
    <location>
        <begin position="12"/>
        <end position="386"/>
    </location>
</feature>
<name>A0A843YBY7_9RHOB</name>